<organism evidence="1 2">
    <name type="scientific">Pseudomonas weihenstephanensis</name>
    <dbReference type="NCBI Taxonomy" id="1608994"/>
    <lineage>
        <taxon>Bacteria</taxon>
        <taxon>Pseudomonadati</taxon>
        <taxon>Pseudomonadota</taxon>
        <taxon>Gammaproteobacteria</taxon>
        <taxon>Pseudomonadales</taxon>
        <taxon>Pseudomonadaceae</taxon>
        <taxon>Pseudomonas</taxon>
    </lineage>
</organism>
<dbReference type="GO" id="GO:0009289">
    <property type="term" value="C:pilus"/>
    <property type="evidence" value="ECO:0007669"/>
    <property type="project" value="InterPro"/>
</dbReference>
<dbReference type="Gene3D" id="2.60.40.1090">
    <property type="entry name" value="Fimbrial-type adhesion domain"/>
    <property type="match status" value="2"/>
</dbReference>
<gene>
    <name evidence="1" type="ORF">TU86_16975</name>
</gene>
<proteinExistence type="predicted"/>
<evidence type="ECO:0000313" key="1">
    <source>
        <dbReference type="EMBL" id="KMN12772.1"/>
    </source>
</evidence>
<dbReference type="OrthoDB" id="7030744at2"/>
<name>A0A0J6IKW8_9PSED</name>
<protein>
    <recommendedName>
        <fullName evidence="3">Fimbrial-type adhesion domain-containing protein</fullName>
    </recommendedName>
</protein>
<dbReference type="Proteomes" id="UP000036325">
    <property type="component" value="Unassembled WGS sequence"/>
</dbReference>
<accession>A0A0J6IKW8</accession>
<dbReference type="InterPro" id="IPR036937">
    <property type="entry name" value="Adhesion_dom_fimbrial_sf"/>
</dbReference>
<reference evidence="1 2" key="1">
    <citation type="submission" date="2015-02" db="EMBL/GenBank/DDBJ databases">
        <title>Pseudomonas helleri sp. nov. and Pseudomonas weihenstephanensis sp. nov., isolated from raw cows milk.</title>
        <authorList>
            <person name="von Neubeck M."/>
            <person name="Huptas C."/>
            <person name="Wenning M."/>
            <person name="Scherer S."/>
        </authorList>
    </citation>
    <scope>NUCLEOTIDE SEQUENCE [LARGE SCALE GENOMIC DNA]</scope>
    <source>
        <strain evidence="1 2">DSM 29166</strain>
    </source>
</reference>
<comment type="caution">
    <text evidence="1">The sequence shown here is derived from an EMBL/GenBank/DDBJ whole genome shotgun (WGS) entry which is preliminary data.</text>
</comment>
<dbReference type="EMBL" id="JYLF01000007">
    <property type="protein sequence ID" value="KMN12772.1"/>
    <property type="molecule type" value="Genomic_DNA"/>
</dbReference>
<evidence type="ECO:0000313" key="2">
    <source>
        <dbReference type="Proteomes" id="UP000036325"/>
    </source>
</evidence>
<dbReference type="RefSeq" id="WP_048365551.1">
    <property type="nucleotide sequence ID" value="NZ_JYLF01000007.1"/>
</dbReference>
<dbReference type="SUPFAM" id="SSF49401">
    <property type="entry name" value="Bacterial adhesins"/>
    <property type="match status" value="1"/>
</dbReference>
<dbReference type="AlphaFoldDB" id="A0A0J6IKW8"/>
<dbReference type="InterPro" id="IPR008966">
    <property type="entry name" value="Adhesion_dom_sf"/>
</dbReference>
<dbReference type="GO" id="GO:0007155">
    <property type="term" value="P:cell adhesion"/>
    <property type="evidence" value="ECO:0007669"/>
    <property type="project" value="InterPro"/>
</dbReference>
<dbReference type="STRING" id="1608994.TU86_16975"/>
<sequence>MNYVLGLLVVLFSHAVIAGQCRVNGGPWLHVDKSSISINVPIKATPGADSIRLDGYHLECRYTPDGNSSGNATDYWHTVDNALVPGHKFVAYKPGLSINGNRYSVPVKRGIHIVSLKNNGVGIDLKTFMYLSTQGGPGNPISIHKGDLLGTVYLKQTNNTGAPLPPTFRVYLYAANSLIIEPSTCTINANKAIDVNFDNVDPALLGESASSSPVVKGLRLNYSCPDSGVSMPVTITLKGAGAVFNSGLLAMSHMQLGTGLLRGGVLIGPGSSFLTRITNSAGSDDVTFVLVRQPRSFPAPGPFTGSGTLVMGVP</sequence>
<evidence type="ECO:0008006" key="3">
    <source>
        <dbReference type="Google" id="ProtNLM"/>
    </source>
</evidence>
<dbReference type="PATRIC" id="fig|1608994.3.peg.4079"/>